<feature type="domain" description="MSP" evidence="5">
    <location>
        <begin position="22"/>
        <end position="99"/>
    </location>
</feature>
<dbReference type="InterPro" id="IPR008962">
    <property type="entry name" value="PapD-like_sf"/>
</dbReference>
<keyword evidence="3" id="KW-1133">Transmembrane helix</keyword>
<dbReference type="SUPFAM" id="SSF49354">
    <property type="entry name" value="PapD-like"/>
    <property type="match status" value="1"/>
</dbReference>
<accession>A0A0M3K352</accession>
<gene>
    <name evidence="6" type="ORF">ASIM_LOCUS14797</name>
</gene>
<keyword evidence="2" id="KW-0812">Transmembrane</keyword>
<dbReference type="OrthoDB" id="10022288at2759"/>
<dbReference type="InterPro" id="IPR013783">
    <property type="entry name" value="Ig-like_fold"/>
</dbReference>
<evidence type="ECO:0000259" key="5">
    <source>
        <dbReference type="Pfam" id="PF00635"/>
    </source>
</evidence>
<dbReference type="InterPro" id="IPR000535">
    <property type="entry name" value="MSP_dom"/>
</dbReference>
<organism evidence="8">
    <name type="scientific">Anisakis simplex</name>
    <name type="common">Herring worm</name>
    <dbReference type="NCBI Taxonomy" id="6269"/>
    <lineage>
        <taxon>Eukaryota</taxon>
        <taxon>Metazoa</taxon>
        <taxon>Ecdysozoa</taxon>
        <taxon>Nematoda</taxon>
        <taxon>Chromadorea</taxon>
        <taxon>Rhabditida</taxon>
        <taxon>Spirurina</taxon>
        <taxon>Ascaridomorpha</taxon>
        <taxon>Ascaridoidea</taxon>
        <taxon>Anisakidae</taxon>
        <taxon>Anisakis</taxon>
        <taxon>Anisakis simplex complex</taxon>
    </lineage>
</organism>
<dbReference type="EMBL" id="UYRR01031935">
    <property type="protein sequence ID" value="VDK53368.1"/>
    <property type="molecule type" value="Genomic_DNA"/>
</dbReference>
<dbReference type="Proteomes" id="UP000267096">
    <property type="component" value="Unassembled WGS sequence"/>
</dbReference>
<keyword evidence="7" id="KW-1185">Reference proteome</keyword>
<keyword evidence="4" id="KW-0472">Membrane</keyword>
<dbReference type="WBParaSite" id="ASIM_0001538801-mRNA-1">
    <property type="protein sequence ID" value="ASIM_0001538801-mRNA-1"/>
    <property type="gene ID" value="ASIM_0001538801"/>
</dbReference>
<evidence type="ECO:0000256" key="4">
    <source>
        <dbReference type="ARBA" id="ARBA00023136"/>
    </source>
</evidence>
<evidence type="ECO:0000256" key="1">
    <source>
        <dbReference type="ARBA" id="ARBA00004141"/>
    </source>
</evidence>
<evidence type="ECO:0000313" key="7">
    <source>
        <dbReference type="Proteomes" id="UP000267096"/>
    </source>
</evidence>
<dbReference type="Pfam" id="PF00635">
    <property type="entry name" value="Motile_Sperm"/>
    <property type="match status" value="1"/>
</dbReference>
<reference evidence="6 7" key="2">
    <citation type="submission" date="2018-11" db="EMBL/GenBank/DDBJ databases">
        <authorList>
            <consortium name="Pathogen Informatics"/>
        </authorList>
    </citation>
    <scope>NUCLEOTIDE SEQUENCE [LARGE SCALE GENOMIC DNA]</scope>
</reference>
<proteinExistence type="predicted"/>
<dbReference type="GO" id="GO:0005737">
    <property type="term" value="C:cytoplasm"/>
    <property type="evidence" value="ECO:0007669"/>
    <property type="project" value="TreeGrafter"/>
</dbReference>
<evidence type="ECO:0000256" key="3">
    <source>
        <dbReference type="ARBA" id="ARBA00022989"/>
    </source>
</evidence>
<evidence type="ECO:0000313" key="6">
    <source>
        <dbReference type="EMBL" id="VDK53368.1"/>
    </source>
</evidence>
<dbReference type="PANTHER" id="PTHR34441:SF1">
    <property type="entry name" value="MOTILE SPERM DOMAIN-CONTAINING 1"/>
    <property type="match status" value="1"/>
</dbReference>
<dbReference type="GO" id="GO:0016020">
    <property type="term" value="C:membrane"/>
    <property type="evidence" value="ECO:0007669"/>
    <property type="project" value="UniProtKB-SubCell"/>
</dbReference>
<dbReference type="PANTHER" id="PTHR34441">
    <property type="entry name" value="MOTILE SPERM DOMAIN-CONTAINING PROTEIN 1"/>
    <property type="match status" value="1"/>
</dbReference>
<name>A0A0M3K352_ANISI</name>
<sequence>MDEATSGTLPVFLNVNSIDIISNQSGTHKQLITLFNPYDFPLSYKVLCTAPKKYSVIEPRGVLKARCCVDIVIRHLEAHIRSNIGTTDRFRFETCKYGDKELCGRKDVVVRLLQNAPADSFARPSAFDRSSFHASFPSNGQSTLTSPQYAFPTAPTTVSPIVSSSSSHWLAVVAALMCIGALMLPTQGDNLPSLLPNYLHLSVPQKLVAAYVLGIVTMLIIKPT</sequence>
<evidence type="ECO:0000256" key="2">
    <source>
        <dbReference type="ARBA" id="ARBA00022692"/>
    </source>
</evidence>
<dbReference type="Gene3D" id="2.60.40.10">
    <property type="entry name" value="Immunoglobulins"/>
    <property type="match status" value="1"/>
</dbReference>
<dbReference type="AlphaFoldDB" id="A0A0M3K352"/>
<dbReference type="InterPro" id="IPR039283">
    <property type="entry name" value="MOSPD1/3"/>
</dbReference>
<protein>
    <submittedName>
        <fullName evidence="8">Motile sperm domain-containing protein 1</fullName>
    </submittedName>
</protein>
<reference evidence="8" key="1">
    <citation type="submission" date="2017-02" db="UniProtKB">
        <authorList>
            <consortium name="WormBaseParasite"/>
        </authorList>
    </citation>
    <scope>IDENTIFICATION</scope>
</reference>
<comment type="subcellular location">
    <subcellularLocation>
        <location evidence="1">Membrane</location>
        <topology evidence="1">Multi-pass membrane protein</topology>
    </subcellularLocation>
</comment>
<evidence type="ECO:0000313" key="8">
    <source>
        <dbReference type="WBParaSite" id="ASIM_0001538801-mRNA-1"/>
    </source>
</evidence>